<protein>
    <submittedName>
        <fullName evidence="14">C-C motif chemokine receptor like 2</fullName>
    </submittedName>
</protein>
<evidence type="ECO:0000313" key="14">
    <source>
        <dbReference type="EMBL" id="KAF6473510.1"/>
    </source>
</evidence>
<dbReference type="GO" id="GO:0019957">
    <property type="term" value="F:C-C chemokine binding"/>
    <property type="evidence" value="ECO:0007669"/>
    <property type="project" value="TreeGrafter"/>
</dbReference>
<comment type="caution">
    <text evidence="14">The sequence shown here is derived from an EMBL/GenBank/DDBJ whole genome shotgun (WGS) entry which is preliminary data.</text>
</comment>
<dbReference type="GO" id="GO:0006954">
    <property type="term" value="P:inflammatory response"/>
    <property type="evidence" value="ECO:0007669"/>
    <property type="project" value="TreeGrafter"/>
</dbReference>
<evidence type="ECO:0000256" key="11">
    <source>
        <dbReference type="SAM" id="MobiDB-lite"/>
    </source>
</evidence>
<dbReference type="PRINTS" id="PR00657">
    <property type="entry name" value="CCCHEMOKINER"/>
</dbReference>
<dbReference type="Proteomes" id="UP000593571">
    <property type="component" value="Unassembled WGS sequence"/>
</dbReference>
<evidence type="ECO:0000256" key="6">
    <source>
        <dbReference type="ARBA" id="ARBA00023136"/>
    </source>
</evidence>
<evidence type="ECO:0000313" key="15">
    <source>
        <dbReference type="Proteomes" id="UP000593571"/>
    </source>
</evidence>
<reference evidence="14 15" key="1">
    <citation type="journal article" date="2020" name="Nature">
        <title>Six reference-quality genomes reveal evolution of bat adaptations.</title>
        <authorList>
            <person name="Jebb D."/>
            <person name="Huang Z."/>
            <person name="Pippel M."/>
            <person name="Hughes G.M."/>
            <person name="Lavrichenko K."/>
            <person name="Devanna P."/>
            <person name="Winkler S."/>
            <person name="Jermiin L.S."/>
            <person name="Skirmuntt E.C."/>
            <person name="Katzourakis A."/>
            <person name="Burkitt-Gray L."/>
            <person name="Ray D.A."/>
            <person name="Sullivan K.A.M."/>
            <person name="Roscito J.G."/>
            <person name="Kirilenko B.M."/>
            <person name="Davalos L.M."/>
            <person name="Corthals A.P."/>
            <person name="Power M.L."/>
            <person name="Jones G."/>
            <person name="Ransome R.D."/>
            <person name="Dechmann D.K.N."/>
            <person name="Locatelli A.G."/>
            <person name="Puechmaille S.J."/>
            <person name="Fedrigo O."/>
            <person name="Jarvis E.D."/>
            <person name="Hiller M."/>
            <person name="Vernes S.C."/>
            <person name="Myers E.W."/>
            <person name="Teeling E.C."/>
        </authorList>
    </citation>
    <scope>NUCLEOTIDE SEQUENCE [LARGE SCALE GENOMIC DNA]</scope>
    <source>
        <strain evidence="14">MRouAeg1</strain>
        <tissue evidence="14">Muscle</tissue>
    </source>
</reference>
<dbReference type="GO" id="GO:0016493">
    <property type="term" value="F:C-C chemokine receptor activity"/>
    <property type="evidence" value="ECO:0007669"/>
    <property type="project" value="TreeGrafter"/>
</dbReference>
<feature type="transmembrane region" description="Helical" evidence="12">
    <location>
        <begin position="44"/>
        <end position="64"/>
    </location>
</feature>
<comment type="subcellular location">
    <subcellularLocation>
        <location evidence="1">Cell membrane</location>
        <topology evidence="1">Multi-pass membrane protein</topology>
    </subcellularLocation>
</comment>
<gene>
    <name evidence="14" type="ORF">HJG63_002398</name>
</gene>
<feature type="compositionally biased region" description="Basic and acidic residues" evidence="11">
    <location>
        <begin position="326"/>
        <end position="345"/>
    </location>
</feature>
<dbReference type="PROSITE" id="PS50262">
    <property type="entry name" value="G_PROTEIN_RECEP_F1_2"/>
    <property type="match status" value="1"/>
</dbReference>
<organism evidence="14 15">
    <name type="scientific">Rousettus aegyptiacus</name>
    <name type="common">Egyptian fruit bat</name>
    <name type="synonym">Pteropus aegyptiacus</name>
    <dbReference type="NCBI Taxonomy" id="9407"/>
    <lineage>
        <taxon>Eukaryota</taxon>
        <taxon>Metazoa</taxon>
        <taxon>Chordata</taxon>
        <taxon>Craniata</taxon>
        <taxon>Vertebrata</taxon>
        <taxon>Euteleostomi</taxon>
        <taxon>Mammalia</taxon>
        <taxon>Eutheria</taxon>
        <taxon>Laurasiatheria</taxon>
        <taxon>Chiroptera</taxon>
        <taxon>Yinpterochiroptera</taxon>
        <taxon>Pteropodoidea</taxon>
        <taxon>Pteropodidae</taxon>
        <taxon>Rousettinae</taxon>
        <taxon>Rousettus</taxon>
    </lineage>
</organism>
<feature type="transmembrane region" description="Helical" evidence="12">
    <location>
        <begin position="111"/>
        <end position="134"/>
    </location>
</feature>
<evidence type="ECO:0000259" key="13">
    <source>
        <dbReference type="PROSITE" id="PS50262"/>
    </source>
</evidence>
<evidence type="ECO:0000256" key="10">
    <source>
        <dbReference type="ARBA" id="ARBA00023224"/>
    </source>
</evidence>
<name>A0A7J8HN85_ROUAE</name>
<evidence type="ECO:0000256" key="9">
    <source>
        <dbReference type="ARBA" id="ARBA00023180"/>
    </source>
</evidence>
<evidence type="ECO:0000256" key="4">
    <source>
        <dbReference type="ARBA" id="ARBA00022989"/>
    </source>
</evidence>
<feature type="transmembrane region" description="Helical" evidence="12">
    <location>
        <begin position="146"/>
        <end position="165"/>
    </location>
</feature>
<keyword evidence="5" id="KW-0297">G-protein coupled receptor</keyword>
<dbReference type="SUPFAM" id="SSF81321">
    <property type="entry name" value="Family A G protein-coupled receptor-like"/>
    <property type="match status" value="1"/>
</dbReference>
<dbReference type="InterPro" id="IPR000355">
    <property type="entry name" value="Chemokine_rcpt"/>
</dbReference>
<keyword evidence="6 12" id="KW-0472">Membrane</keyword>
<keyword evidence="4 12" id="KW-1133">Transmembrane helix</keyword>
<dbReference type="GO" id="GO:0019722">
    <property type="term" value="P:calcium-mediated signaling"/>
    <property type="evidence" value="ECO:0007669"/>
    <property type="project" value="TreeGrafter"/>
</dbReference>
<dbReference type="GO" id="GO:0007204">
    <property type="term" value="P:positive regulation of cytosolic calcium ion concentration"/>
    <property type="evidence" value="ECO:0007669"/>
    <property type="project" value="TreeGrafter"/>
</dbReference>
<feature type="transmembrane region" description="Helical" evidence="12">
    <location>
        <begin position="207"/>
        <end position="225"/>
    </location>
</feature>
<dbReference type="GO" id="GO:0009897">
    <property type="term" value="C:external side of plasma membrane"/>
    <property type="evidence" value="ECO:0007669"/>
    <property type="project" value="TreeGrafter"/>
</dbReference>
<dbReference type="EMBL" id="JACASE010000004">
    <property type="protein sequence ID" value="KAF6473510.1"/>
    <property type="molecule type" value="Genomic_DNA"/>
</dbReference>
<evidence type="ECO:0000256" key="2">
    <source>
        <dbReference type="ARBA" id="ARBA00022475"/>
    </source>
</evidence>
<dbReference type="InterPro" id="IPR000276">
    <property type="entry name" value="GPCR_Rhodpsn"/>
</dbReference>
<feature type="transmembrane region" description="Helical" evidence="12">
    <location>
        <begin position="76"/>
        <end position="99"/>
    </location>
</feature>
<dbReference type="PANTHER" id="PTHR10489">
    <property type="entry name" value="CELL ADHESION MOLECULE"/>
    <property type="match status" value="1"/>
</dbReference>
<proteinExistence type="predicted"/>
<keyword evidence="10" id="KW-0807">Transducer</keyword>
<evidence type="ECO:0000256" key="5">
    <source>
        <dbReference type="ARBA" id="ARBA00023040"/>
    </source>
</evidence>
<sequence>MANHTLAPDGDYDVFVNDSLNGSATEQCDRYDAKVLSAELVPQLYSAVFPVGLLGNGLVVLVRVKSKGLGHVENIYFLNLAVANLGFLLTLPVWVHSALHGGLLADPACKVVAALSSVGLYGEVLFSVLLTVFFHKRSFFSNGRTVSCAAVTSVVTWAAAVLVASPEFLSYSSQTGSREHRCFLSRLHVLPGDQTPWKYFLTLRMNVVSFLVPLLVLLVCCVRMGKTPRSGGGGCDLGKLVSAIVLVFLLMWGPYSTALFLSTFKDYFSLQDCKRSYDLDRSVQVTRIIATTHCCVNPLLHVLLDRAFRRHLCYLCCRRGPAPRPPAEDSAHATSWAEHDHTTRV</sequence>
<keyword evidence="7" id="KW-1015">Disulfide bond</keyword>
<dbReference type="InterPro" id="IPR017452">
    <property type="entry name" value="GPCR_Rhodpsn_7TM"/>
</dbReference>
<keyword evidence="8 14" id="KW-0675">Receptor</keyword>
<dbReference type="AlphaFoldDB" id="A0A7J8HN85"/>
<dbReference type="GO" id="GO:0005737">
    <property type="term" value="C:cytoplasm"/>
    <property type="evidence" value="ECO:0007669"/>
    <property type="project" value="TreeGrafter"/>
</dbReference>
<keyword evidence="15" id="KW-1185">Reference proteome</keyword>
<feature type="transmembrane region" description="Helical" evidence="12">
    <location>
        <begin position="237"/>
        <end position="255"/>
    </location>
</feature>
<evidence type="ECO:0000256" key="1">
    <source>
        <dbReference type="ARBA" id="ARBA00004651"/>
    </source>
</evidence>
<evidence type="ECO:0000256" key="7">
    <source>
        <dbReference type="ARBA" id="ARBA00023157"/>
    </source>
</evidence>
<evidence type="ECO:0000256" key="3">
    <source>
        <dbReference type="ARBA" id="ARBA00022692"/>
    </source>
</evidence>
<evidence type="ECO:0000256" key="8">
    <source>
        <dbReference type="ARBA" id="ARBA00023170"/>
    </source>
</evidence>
<dbReference type="GO" id="GO:0060326">
    <property type="term" value="P:cell chemotaxis"/>
    <property type="evidence" value="ECO:0007669"/>
    <property type="project" value="TreeGrafter"/>
</dbReference>
<dbReference type="Pfam" id="PF00001">
    <property type="entry name" value="7tm_1"/>
    <property type="match status" value="1"/>
</dbReference>
<dbReference type="Gene3D" id="1.20.1070.10">
    <property type="entry name" value="Rhodopsin 7-helix transmembrane proteins"/>
    <property type="match status" value="1"/>
</dbReference>
<keyword evidence="2" id="KW-1003">Cell membrane</keyword>
<accession>A0A7J8HN85</accession>
<dbReference type="InterPro" id="IPR050119">
    <property type="entry name" value="CCR1-9-like"/>
</dbReference>
<dbReference type="GO" id="GO:0006955">
    <property type="term" value="P:immune response"/>
    <property type="evidence" value="ECO:0007669"/>
    <property type="project" value="TreeGrafter"/>
</dbReference>
<feature type="region of interest" description="Disordered" evidence="11">
    <location>
        <begin position="323"/>
        <end position="345"/>
    </location>
</feature>
<dbReference type="PRINTS" id="PR00237">
    <property type="entry name" value="GPCRRHODOPSN"/>
</dbReference>
<keyword evidence="9" id="KW-0325">Glycoprotein</keyword>
<dbReference type="PANTHER" id="PTHR10489:SF655">
    <property type="entry name" value="C-C CHEMOKINE RECEPTOR-LIKE 2"/>
    <property type="match status" value="1"/>
</dbReference>
<evidence type="ECO:0000256" key="12">
    <source>
        <dbReference type="SAM" id="Phobius"/>
    </source>
</evidence>
<feature type="domain" description="G-protein coupled receptors family 1 profile" evidence="13">
    <location>
        <begin position="55"/>
        <end position="301"/>
    </location>
</feature>
<keyword evidence="3 12" id="KW-0812">Transmembrane</keyword>